<evidence type="ECO:0000256" key="3">
    <source>
        <dbReference type="RuleBase" id="RU003357"/>
    </source>
</evidence>
<dbReference type="GO" id="GO:0015344">
    <property type="term" value="F:siderophore uptake transmembrane transporter activity"/>
    <property type="evidence" value="ECO:0007669"/>
    <property type="project" value="TreeGrafter"/>
</dbReference>
<evidence type="ECO:0000256" key="4">
    <source>
        <dbReference type="SAM" id="SignalP"/>
    </source>
</evidence>
<feature type="chain" id="PRO_5034651791" evidence="4">
    <location>
        <begin position="40"/>
        <end position="645"/>
    </location>
</feature>
<keyword evidence="3" id="KW-0472">Membrane</keyword>
<feature type="signal peptide" evidence="4">
    <location>
        <begin position="1"/>
        <end position="39"/>
    </location>
</feature>
<comment type="similarity">
    <text evidence="1">Belongs to the TonB-dependent receptor family. Hemoglobin/haptoglobin binding protein subfamily.</text>
</comment>
<evidence type="ECO:0000259" key="6">
    <source>
        <dbReference type="Pfam" id="PF07715"/>
    </source>
</evidence>
<keyword evidence="3" id="KW-0798">TonB box</keyword>
<feature type="domain" description="TonB-dependent receptor plug" evidence="6">
    <location>
        <begin position="69"/>
        <end position="166"/>
    </location>
</feature>
<evidence type="ECO:0000259" key="5">
    <source>
        <dbReference type="Pfam" id="PF00593"/>
    </source>
</evidence>
<dbReference type="PANTHER" id="PTHR30069">
    <property type="entry name" value="TONB-DEPENDENT OUTER MEMBRANE RECEPTOR"/>
    <property type="match status" value="1"/>
</dbReference>
<evidence type="ECO:0000256" key="2">
    <source>
        <dbReference type="ARBA" id="ARBA00022729"/>
    </source>
</evidence>
<accession>A0A8D4VND6</accession>
<dbReference type="EMBL" id="AP019782">
    <property type="protein sequence ID" value="BBL70404.1"/>
    <property type="molecule type" value="Genomic_DNA"/>
</dbReference>
<name>A0A8D4VND6_9GAMM</name>
<dbReference type="InterPro" id="IPR012910">
    <property type="entry name" value="Plug_dom"/>
</dbReference>
<dbReference type="InterPro" id="IPR039426">
    <property type="entry name" value="TonB-dep_rcpt-like"/>
</dbReference>
<dbReference type="Pfam" id="PF00593">
    <property type="entry name" value="TonB_dep_Rec_b-barrel"/>
    <property type="match status" value="1"/>
</dbReference>
<dbReference type="GO" id="GO:0044718">
    <property type="term" value="P:siderophore transmembrane transport"/>
    <property type="evidence" value="ECO:0007669"/>
    <property type="project" value="TreeGrafter"/>
</dbReference>
<reference evidence="7" key="1">
    <citation type="submission" date="2019-06" db="EMBL/GenBank/DDBJ databases">
        <title>Complete genome sequence of Methylogaea oryzae strain JCM16910.</title>
        <authorList>
            <person name="Asakawa S."/>
        </authorList>
    </citation>
    <scope>NUCLEOTIDE SEQUENCE</scope>
    <source>
        <strain evidence="7">E10</strain>
    </source>
</reference>
<dbReference type="KEGG" id="moz:MoryE10_10100"/>
<proteinExistence type="inferred from homology"/>
<evidence type="ECO:0000313" key="7">
    <source>
        <dbReference type="EMBL" id="BBL70404.1"/>
    </source>
</evidence>
<dbReference type="Proteomes" id="UP000824988">
    <property type="component" value="Chromosome"/>
</dbReference>
<dbReference type="RefSeq" id="WP_221048406.1">
    <property type="nucleotide sequence ID" value="NZ_AP019782.1"/>
</dbReference>
<dbReference type="GO" id="GO:0009279">
    <property type="term" value="C:cell outer membrane"/>
    <property type="evidence" value="ECO:0007669"/>
    <property type="project" value="UniProtKB-SubCell"/>
</dbReference>
<dbReference type="AlphaFoldDB" id="A0A8D4VND6"/>
<evidence type="ECO:0000313" key="8">
    <source>
        <dbReference type="Proteomes" id="UP000824988"/>
    </source>
</evidence>
<organism evidence="7 8">
    <name type="scientific">Methylogaea oryzae</name>
    <dbReference type="NCBI Taxonomy" id="1295382"/>
    <lineage>
        <taxon>Bacteria</taxon>
        <taxon>Pseudomonadati</taxon>
        <taxon>Pseudomonadota</taxon>
        <taxon>Gammaproteobacteria</taxon>
        <taxon>Methylococcales</taxon>
        <taxon>Methylococcaceae</taxon>
        <taxon>Methylogaea</taxon>
    </lineage>
</organism>
<protein>
    <submittedName>
        <fullName evidence="7">Ligand-gated channel protein</fullName>
    </submittedName>
</protein>
<dbReference type="Pfam" id="PF07715">
    <property type="entry name" value="Plug"/>
    <property type="match status" value="1"/>
</dbReference>
<keyword evidence="2 4" id="KW-0732">Signal</keyword>
<evidence type="ECO:0000256" key="1">
    <source>
        <dbReference type="ARBA" id="ARBA00008143"/>
    </source>
</evidence>
<gene>
    <name evidence="7" type="ORF">MoryE10_10100</name>
</gene>
<dbReference type="PANTHER" id="PTHR30069:SF29">
    <property type="entry name" value="HEMOGLOBIN AND HEMOGLOBIN-HAPTOGLOBIN-BINDING PROTEIN 1-RELATED"/>
    <property type="match status" value="1"/>
</dbReference>
<dbReference type="InterPro" id="IPR000531">
    <property type="entry name" value="Beta-barrel_TonB"/>
</dbReference>
<keyword evidence="8" id="KW-1185">Reference proteome</keyword>
<sequence>MKKANPLMNAIAAAGTRPCPNSLAKLALLLGGMGLSALAQGDNATVLPTVNVRDNQAQLAPSNEIGQNTSLIRADLEAGGKADLHSGLRNQSGLVLTQAGQGTTSGISLRGASGGQGLVTLDGIPLFGNFAGFFPLSHFPLDAFDQVDVTRGPGGDRRGSRTLGGAIHLQSRRLSDKEAFLHLEGGSYGTVRTNLGGGLQNGLGNWTVVAGRADIFDGISQAGPQNGGRERDDYQMTNGLLRWDKDFERGKLDSSFYFVRSREQTDGPGLMPNGTVGWRDDPKGLNIGETWVAQSRGRYSVTDAWDSTLQVGYTKDRESGALGRIGNRRFSMDLTSQLWLGRWENAHRIALDTGPKDALRLVWGVDAQQQHADSALSNVIATHTTVSPLVRAETEIGDWLANAEARFDHNDQYGDHTVFNLGGGWRMRQDMTLWTKGGIGYRPPAVNERLHPLFGNNNLKPERNAGGEVGWRWQAAEKTEFNLSGYYQHYQNLITQQYNSATGVTRAGNVADARVWGAEVQTRHAWSDDWSSGLTYTFMDARNTVTGGKVPIRPEHQGQFWNEFRVTQPISLRVELTFRDAYWFDLNNTVHNKPAPRLNAQVDYRVSPKLKLYVRGENLNSERTEELRGFGYPGAAVYAGFHAAL</sequence>
<comment type="subcellular location">
    <subcellularLocation>
        <location evidence="3">Cell outer membrane</location>
    </subcellularLocation>
</comment>
<feature type="domain" description="TonB-dependent receptor-like beta-barrel" evidence="5">
    <location>
        <begin position="228"/>
        <end position="619"/>
    </location>
</feature>